<protein>
    <recommendedName>
        <fullName evidence="12">Major facilitator superfamily (MFS) profile domain-containing protein</fullName>
    </recommendedName>
</protein>
<evidence type="ECO:0000313" key="13">
    <source>
        <dbReference type="EMBL" id="RAO67066.1"/>
    </source>
</evidence>
<keyword evidence="4" id="KW-0808">Transferase</keyword>
<evidence type="ECO:0000256" key="2">
    <source>
        <dbReference type="ARBA" id="ARBA00004790"/>
    </source>
</evidence>
<reference evidence="13 14" key="1">
    <citation type="journal article" date="2017" name="Biotechnol. Biofuels">
        <title>Differential beta-glucosidase expression as a function of carbon source availability in Talaromyces amestolkiae: a genomic and proteomic approach.</title>
        <authorList>
            <person name="de Eugenio L.I."/>
            <person name="Mendez-Liter J.A."/>
            <person name="Nieto-Dominguez M."/>
            <person name="Alonso L."/>
            <person name="Gil-Munoz J."/>
            <person name="Barriuso J."/>
            <person name="Prieto A."/>
            <person name="Martinez M.J."/>
        </authorList>
    </citation>
    <scope>NUCLEOTIDE SEQUENCE [LARGE SCALE GENOMIC DNA]</scope>
    <source>
        <strain evidence="13 14">CIB</strain>
    </source>
</reference>
<evidence type="ECO:0000256" key="6">
    <source>
        <dbReference type="ARBA" id="ARBA00022741"/>
    </source>
</evidence>
<dbReference type="GO" id="GO:0022857">
    <property type="term" value="F:transmembrane transporter activity"/>
    <property type="evidence" value="ECO:0007669"/>
    <property type="project" value="InterPro"/>
</dbReference>
<feature type="domain" description="Major facilitator superfamily (MFS) profile" evidence="12">
    <location>
        <begin position="1"/>
        <end position="85"/>
    </location>
</feature>
<evidence type="ECO:0000256" key="9">
    <source>
        <dbReference type="ARBA" id="ARBA00049001"/>
    </source>
</evidence>
<accession>A0A364KU34</accession>
<keyword evidence="3" id="KW-0662">Pyridine nucleotide biosynthesis</keyword>
<evidence type="ECO:0000256" key="7">
    <source>
        <dbReference type="ARBA" id="ARBA00022840"/>
    </source>
</evidence>
<evidence type="ECO:0000256" key="4">
    <source>
        <dbReference type="ARBA" id="ARBA00022679"/>
    </source>
</evidence>
<comment type="subcellular location">
    <subcellularLocation>
        <location evidence="1">Membrane</location>
        <topology evidence="1">Multi-pass membrane protein</topology>
    </subcellularLocation>
</comment>
<dbReference type="EMBL" id="MIKG01000004">
    <property type="protein sequence ID" value="RAO67066.1"/>
    <property type="molecule type" value="Genomic_DNA"/>
</dbReference>
<keyword evidence="11" id="KW-1133">Transmembrane helix</keyword>
<evidence type="ECO:0000256" key="1">
    <source>
        <dbReference type="ARBA" id="ARBA00004141"/>
    </source>
</evidence>
<dbReference type="UniPathway" id="UPA00253">
    <property type="reaction ID" value="UER00600"/>
</dbReference>
<dbReference type="RefSeq" id="XP_040731582.1">
    <property type="nucleotide sequence ID" value="XM_040875294.1"/>
</dbReference>
<dbReference type="Gene3D" id="1.20.1250.20">
    <property type="entry name" value="MFS general substrate transporter like domains"/>
    <property type="match status" value="1"/>
</dbReference>
<evidence type="ECO:0000259" key="12">
    <source>
        <dbReference type="PROSITE" id="PS50850"/>
    </source>
</evidence>
<feature type="region of interest" description="Disordered" evidence="10">
    <location>
        <begin position="121"/>
        <end position="155"/>
    </location>
</feature>
<evidence type="ECO:0000256" key="11">
    <source>
        <dbReference type="SAM" id="Phobius"/>
    </source>
</evidence>
<feature type="compositionally biased region" description="Basic and acidic residues" evidence="10">
    <location>
        <begin position="121"/>
        <end position="130"/>
    </location>
</feature>
<dbReference type="Pfam" id="PF01467">
    <property type="entry name" value="CTP_transf_like"/>
    <property type="match status" value="1"/>
</dbReference>
<dbReference type="GO" id="GO:0004515">
    <property type="term" value="F:nicotinate-nucleotide adenylyltransferase activity"/>
    <property type="evidence" value="ECO:0007669"/>
    <property type="project" value="TreeGrafter"/>
</dbReference>
<keyword evidence="5" id="KW-0548">Nucleotidyltransferase</keyword>
<feature type="transmembrane region" description="Helical" evidence="11">
    <location>
        <begin position="57"/>
        <end position="81"/>
    </location>
</feature>
<dbReference type="GO" id="GO:0009435">
    <property type="term" value="P:NAD+ biosynthetic process"/>
    <property type="evidence" value="ECO:0007669"/>
    <property type="project" value="UniProtKB-UniPathway"/>
</dbReference>
<dbReference type="NCBIfam" id="TIGR00482">
    <property type="entry name" value="nicotinate (nicotinamide) nucleotide adenylyltransferase"/>
    <property type="match status" value="1"/>
</dbReference>
<dbReference type="GO" id="GO:0005524">
    <property type="term" value="F:ATP binding"/>
    <property type="evidence" value="ECO:0007669"/>
    <property type="project" value="UniProtKB-KW"/>
</dbReference>
<keyword evidence="11" id="KW-0472">Membrane</keyword>
<dbReference type="PANTHER" id="PTHR12039:SF0">
    <property type="entry name" value="NICOTINAMIDE-NUCLEOTIDE ADENYLYLTRANSFERASE"/>
    <property type="match status" value="1"/>
</dbReference>
<dbReference type="Gene3D" id="3.40.50.620">
    <property type="entry name" value="HUPs"/>
    <property type="match status" value="1"/>
</dbReference>
<comment type="caution">
    <text evidence="13">The sequence shown here is derived from an EMBL/GenBank/DDBJ whole genome shotgun (WGS) entry which is preliminary data.</text>
</comment>
<organism evidence="13 14">
    <name type="scientific">Talaromyces amestolkiae</name>
    <dbReference type="NCBI Taxonomy" id="1196081"/>
    <lineage>
        <taxon>Eukaryota</taxon>
        <taxon>Fungi</taxon>
        <taxon>Dikarya</taxon>
        <taxon>Ascomycota</taxon>
        <taxon>Pezizomycotina</taxon>
        <taxon>Eurotiomycetes</taxon>
        <taxon>Eurotiomycetidae</taxon>
        <taxon>Eurotiales</taxon>
        <taxon>Trichocomaceae</taxon>
        <taxon>Talaromyces</taxon>
        <taxon>Talaromyces sect. Talaromyces</taxon>
    </lineage>
</organism>
<evidence type="ECO:0000256" key="3">
    <source>
        <dbReference type="ARBA" id="ARBA00022642"/>
    </source>
</evidence>
<dbReference type="InterPro" id="IPR020846">
    <property type="entry name" value="MFS_dom"/>
</dbReference>
<feature type="transmembrane region" description="Helical" evidence="11">
    <location>
        <begin position="250"/>
        <end position="269"/>
    </location>
</feature>
<dbReference type="InterPro" id="IPR014729">
    <property type="entry name" value="Rossmann-like_a/b/a_fold"/>
</dbReference>
<gene>
    <name evidence="13" type="ORF">BHQ10_003078</name>
</gene>
<evidence type="ECO:0000256" key="5">
    <source>
        <dbReference type="ARBA" id="ARBA00022695"/>
    </source>
</evidence>
<proteinExistence type="predicted"/>
<dbReference type="SUPFAM" id="SSF103473">
    <property type="entry name" value="MFS general substrate transporter"/>
    <property type="match status" value="1"/>
</dbReference>
<dbReference type="InterPro" id="IPR011701">
    <property type="entry name" value="MFS"/>
</dbReference>
<dbReference type="OrthoDB" id="422187at2759"/>
<dbReference type="GO" id="GO:0016020">
    <property type="term" value="C:membrane"/>
    <property type="evidence" value="ECO:0007669"/>
    <property type="project" value="UniProtKB-SubCell"/>
</dbReference>
<dbReference type="AlphaFoldDB" id="A0A364KU34"/>
<dbReference type="SUPFAM" id="SSF52374">
    <property type="entry name" value="Nucleotidylyl transferase"/>
    <property type="match status" value="1"/>
</dbReference>
<feature type="transmembrane region" description="Helical" evidence="11">
    <location>
        <begin position="176"/>
        <end position="199"/>
    </location>
</feature>
<keyword evidence="8" id="KW-0520">NAD</keyword>
<comment type="catalytic activity">
    <reaction evidence="9">
        <text>beta-nicotinamide D-ribonucleotide + ATP + H(+) = diphosphate + NAD(+)</text>
        <dbReference type="Rhea" id="RHEA:21360"/>
        <dbReference type="ChEBI" id="CHEBI:14649"/>
        <dbReference type="ChEBI" id="CHEBI:15378"/>
        <dbReference type="ChEBI" id="CHEBI:30616"/>
        <dbReference type="ChEBI" id="CHEBI:33019"/>
        <dbReference type="ChEBI" id="CHEBI:57540"/>
        <dbReference type="EC" id="2.7.7.1"/>
    </reaction>
</comment>
<dbReference type="InterPro" id="IPR036259">
    <property type="entry name" value="MFS_trans_sf"/>
</dbReference>
<dbReference type="Proteomes" id="UP000249363">
    <property type="component" value="Unassembled WGS sequence"/>
</dbReference>
<evidence type="ECO:0000256" key="10">
    <source>
        <dbReference type="SAM" id="MobiDB-lite"/>
    </source>
</evidence>
<dbReference type="STRING" id="1196081.A0A364KU34"/>
<comment type="pathway">
    <text evidence="2">Cofactor biosynthesis; NAD(+) biosynthesis.</text>
</comment>
<dbReference type="InterPro" id="IPR005248">
    <property type="entry name" value="NadD/NMNAT"/>
</dbReference>
<dbReference type="PROSITE" id="PS50850">
    <property type="entry name" value="MFS"/>
    <property type="match status" value="1"/>
</dbReference>
<feature type="transmembrane region" description="Helical" evidence="11">
    <location>
        <begin position="219"/>
        <end position="238"/>
    </location>
</feature>
<evidence type="ECO:0000313" key="14">
    <source>
        <dbReference type="Proteomes" id="UP000249363"/>
    </source>
</evidence>
<dbReference type="InterPro" id="IPR004821">
    <property type="entry name" value="Cyt_trans-like"/>
</dbReference>
<keyword evidence="11" id="KW-0812">Transmembrane</keyword>
<feature type="compositionally biased region" description="Low complexity" evidence="10">
    <location>
        <begin position="143"/>
        <end position="153"/>
    </location>
</feature>
<dbReference type="PANTHER" id="PTHR12039">
    <property type="entry name" value="NICOTINAMIDE MONONUCLEOTIDE ADENYLYLTRANSFERASE"/>
    <property type="match status" value="1"/>
</dbReference>
<sequence>MAAELVPNKEKRAEGFNILYISLSIAGILGPALGGSLAEPGQKFPTSIGKSALLKNFPYLLPSLVVAGLYFAGITVGFMMMEETLERKRYRYDYGLAISRRLKHCVAGFRTKDFAYEPVEYQHDDDRQSANDEENDIELPPYSEQQQSEQQSSCQAEHNRNKISQLYQKFSKQSRYILLTHVLVALHNMAFDALFPLLMHLPATRTADGGGFGMGSRTIGLLYLFTGIAGILFQFGIFSRATRRYGVVRCIKVVSIMAPILYIITPLTTYLPPSMYIVVAPLLMFTKLVCTIFTFPCWNTLLNNSAKEPATLGALNGVATSLTGIGRALGPLIIGSTAFGPTVKTAMLQCSQYIPPSTKTYNMGSTSPYQFPKQFLKTKQTQSDKTPLVLVACGSFSPPTLLHLRMFVMAADYVRLHTDYELMAAYMSPVGDTYKKAGLVAANHRYNMCQIATKSSSWMDVDHWESMQPEYVPTLKVLEHFDDEINGALGGVRDVNGVMKPVKISLLAGTDLMQTMSQPGLWSGLPDLFESFGVFVVGRAGTDSEVALAGLKDYKNGIWFVPQVLNDENSSTKIRFLLMNDMSVDYLTPRGVIEYIRGNGLYVKDQVGIAHQDGR</sequence>
<dbReference type="GeneID" id="63792294"/>
<name>A0A364KU34_TALAM</name>
<dbReference type="Pfam" id="PF07690">
    <property type="entry name" value="MFS_1"/>
    <property type="match status" value="1"/>
</dbReference>
<keyword evidence="6" id="KW-0547">Nucleotide-binding</keyword>
<keyword evidence="7" id="KW-0067">ATP-binding</keyword>
<dbReference type="GO" id="GO:0000309">
    <property type="term" value="F:nicotinamide-nucleotide adenylyltransferase activity"/>
    <property type="evidence" value="ECO:0007669"/>
    <property type="project" value="UniProtKB-EC"/>
</dbReference>
<keyword evidence="14" id="KW-1185">Reference proteome</keyword>
<feature type="transmembrane region" description="Helical" evidence="11">
    <location>
        <begin position="18"/>
        <end position="37"/>
    </location>
</feature>
<feature type="transmembrane region" description="Helical" evidence="11">
    <location>
        <begin position="275"/>
        <end position="298"/>
    </location>
</feature>
<dbReference type="InterPro" id="IPR051182">
    <property type="entry name" value="Euk_NMN_adenylyltrnsfrase"/>
</dbReference>
<evidence type="ECO:0000256" key="8">
    <source>
        <dbReference type="ARBA" id="ARBA00023027"/>
    </source>
</evidence>